<dbReference type="GO" id="GO:0055086">
    <property type="term" value="P:nucleobase-containing small molecule metabolic process"/>
    <property type="evidence" value="ECO:0007669"/>
    <property type="project" value="UniProtKB-ARBA"/>
</dbReference>
<evidence type="ECO:0000259" key="6">
    <source>
        <dbReference type="PROSITE" id="PS51747"/>
    </source>
</evidence>
<comment type="subunit">
    <text evidence="2">Homodimer.</text>
</comment>
<dbReference type="InterPro" id="IPR016193">
    <property type="entry name" value="Cytidine_deaminase-like"/>
</dbReference>
<dbReference type="AlphaFoldDB" id="A0A2C6LA16"/>
<dbReference type="InterPro" id="IPR016192">
    <property type="entry name" value="APOBEC/CMP_deaminase_Zn-bd"/>
</dbReference>
<keyword evidence="4" id="KW-0378">Hydrolase</keyword>
<comment type="similarity">
    <text evidence="1">Belongs to the cytidine and deoxycytidylate deaminase family.</text>
</comment>
<keyword evidence="8" id="KW-1185">Reference proteome</keyword>
<evidence type="ECO:0000256" key="1">
    <source>
        <dbReference type="ARBA" id="ARBA00006576"/>
    </source>
</evidence>
<evidence type="ECO:0000313" key="8">
    <source>
        <dbReference type="Proteomes" id="UP000221165"/>
    </source>
</evidence>
<keyword evidence="5" id="KW-0862">Zinc</keyword>
<evidence type="ECO:0000256" key="4">
    <source>
        <dbReference type="ARBA" id="ARBA00022801"/>
    </source>
</evidence>
<reference evidence="7 8" key="1">
    <citation type="journal article" date="2017" name="Int. J. Parasitol.">
        <title>The genome of the protozoan parasite Cystoisospora suis and a reverse vaccinology approach to identify vaccine candidates.</title>
        <authorList>
            <person name="Palmieri N."/>
            <person name="Shrestha A."/>
            <person name="Ruttkowski B."/>
            <person name="Beck T."/>
            <person name="Vogl C."/>
            <person name="Tomley F."/>
            <person name="Blake D.P."/>
            <person name="Joachim A."/>
        </authorList>
    </citation>
    <scope>NUCLEOTIDE SEQUENCE [LARGE SCALE GENOMIC DNA]</scope>
    <source>
        <strain evidence="7 8">Wien I</strain>
    </source>
</reference>
<proteinExistence type="inferred from homology"/>
<keyword evidence="3" id="KW-0479">Metal-binding</keyword>
<dbReference type="InterPro" id="IPR013171">
    <property type="entry name" value="Cyd/dCyd_deaminase_Zn-bd"/>
</dbReference>
<dbReference type="CDD" id="cd01283">
    <property type="entry name" value="cytidine_deaminase"/>
    <property type="match status" value="1"/>
</dbReference>
<evidence type="ECO:0000313" key="7">
    <source>
        <dbReference type="EMBL" id="PHJ25077.1"/>
    </source>
</evidence>
<dbReference type="GO" id="GO:0072527">
    <property type="term" value="P:pyrimidine-containing compound metabolic process"/>
    <property type="evidence" value="ECO:0007669"/>
    <property type="project" value="UniProtKB-ARBA"/>
</dbReference>
<dbReference type="Pfam" id="PF08211">
    <property type="entry name" value="dCMP_cyt_deam_2"/>
    <property type="match status" value="1"/>
</dbReference>
<comment type="caution">
    <text evidence="7">The sequence shown here is derived from an EMBL/GenBank/DDBJ whole genome shotgun (WGS) entry which is preliminary data.</text>
</comment>
<dbReference type="OrthoDB" id="414540at2759"/>
<dbReference type="InterPro" id="IPR002125">
    <property type="entry name" value="CMP_dCMP_dom"/>
</dbReference>
<dbReference type="GO" id="GO:0042802">
    <property type="term" value="F:identical protein binding"/>
    <property type="evidence" value="ECO:0007669"/>
    <property type="project" value="UniProtKB-ARBA"/>
</dbReference>
<name>A0A2C6LA16_9APIC</name>
<dbReference type="RefSeq" id="XP_067926749.1">
    <property type="nucleotide sequence ID" value="XM_068061292.1"/>
</dbReference>
<gene>
    <name evidence="7" type="ORF">CSUI_001086</name>
</gene>
<dbReference type="EMBL" id="MIGC01000426">
    <property type="protein sequence ID" value="PHJ25077.1"/>
    <property type="molecule type" value="Genomic_DNA"/>
</dbReference>
<evidence type="ECO:0000256" key="3">
    <source>
        <dbReference type="ARBA" id="ARBA00022723"/>
    </source>
</evidence>
<organism evidence="7 8">
    <name type="scientific">Cystoisospora suis</name>
    <dbReference type="NCBI Taxonomy" id="483139"/>
    <lineage>
        <taxon>Eukaryota</taxon>
        <taxon>Sar</taxon>
        <taxon>Alveolata</taxon>
        <taxon>Apicomplexa</taxon>
        <taxon>Conoidasida</taxon>
        <taxon>Coccidia</taxon>
        <taxon>Eucoccidiorida</taxon>
        <taxon>Eimeriorina</taxon>
        <taxon>Sarcocystidae</taxon>
        <taxon>Cystoisospora</taxon>
    </lineage>
</organism>
<evidence type="ECO:0000256" key="5">
    <source>
        <dbReference type="ARBA" id="ARBA00022833"/>
    </source>
</evidence>
<dbReference type="GeneID" id="94424503"/>
<dbReference type="InterPro" id="IPR050202">
    <property type="entry name" value="Cyt/Deoxycyt_deaminase"/>
</dbReference>
<protein>
    <submittedName>
        <fullName evidence="7">Cytidine and deoxycytidylate deaminase zinc-binding region domain-containing protein</fullName>
    </submittedName>
</protein>
<feature type="domain" description="CMP/dCMP-type deaminase" evidence="6">
    <location>
        <begin position="7"/>
        <end position="137"/>
    </location>
</feature>
<sequence>MDPAPAVAAYRLMRAAKAVAVRAHAPYSGVRQGCAVGMSNGNIYTGCSFENVAYPCSVCAVHSAISSALLHETGDQKGPRLRLAACAVAELVPPQGRNIPAAQAEDESPVLTAERKPEQGTIGGCCRQWLKEFEAEGQDIDVVFSRFTLRLPEEEQRTAGGVTRDGSVNEDNYKELYSRTDTLRYLLPAAAIGRRAGVKIQIPDPLLSLSETSGHGSKASLFMNDGSPVAPYLPELLRRAGGALRQAMCAEQTAIATAIAGGARGFTAVLVLLQNRLQCYARPCGKCRQVILEAAMLGGRDGEAISVYACRSAKGRRVEMEQGTSLPVQWEVQKLDSRALLPYAFDSLDVAETAWPPEEPNV</sequence>
<dbReference type="Proteomes" id="UP000221165">
    <property type="component" value="Unassembled WGS sequence"/>
</dbReference>
<dbReference type="PANTHER" id="PTHR11644:SF2">
    <property type="entry name" value="CYTIDINE DEAMINASE"/>
    <property type="match status" value="1"/>
</dbReference>
<dbReference type="PROSITE" id="PS00903">
    <property type="entry name" value="CYT_DCMP_DEAMINASES_1"/>
    <property type="match status" value="1"/>
</dbReference>
<dbReference type="PROSITE" id="PS51747">
    <property type="entry name" value="CYT_DCMP_DEAMINASES_2"/>
    <property type="match status" value="1"/>
</dbReference>
<dbReference type="SUPFAM" id="SSF53927">
    <property type="entry name" value="Cytidine deaminase-like"/>
    <property type="match status" value="2"/>
</dbReference>
<dbReference type="Gene3D" id="3.40.140.10">
    <property type="entry name" value="Cytidine Deaminase, domain 2"/>
    <property type="match status" value="2"/>
</dbReference>
<dbReference type="PANTHER" id="PTHR11644">
    <property type="entry name" value="CYTIDINE DEAMINASE"/>
    <property type="match status" value="1"/>
</dbReference>
<accession>A0A2C6LA16</accession>
<dbReference type="GO" id="GO:0004126">
    <property type="term" value="F:cytidine deaminase activity"/>
    <property type="evidence" value="ECO:0007669"/>
    <property type="project" value="InterPro"/>
</dbReference>
<evidence type="ECO:0000256" key="2">
    <source>
        <dbReference type="ARBA" id="ARBA00011738"/>
    </source>
</evidence>
<dbReference type="GO" id="GO:0005829">
    <property type="term" value="C:cytosol"/>
    <property type="evidence" value="ECO:0007669"/>
    <property type="project" value="TreeGrafter"/>
</dbReference>
<dbReference type="GO" id="GO:0008270">
    <property type="term" value="F:zinc ion binding"/>
    <property type="evidence" value="ECO:0007669"/>
    <property type="project" value="InterPro"/>
</dbReference>
<dbReference type="VEuPathDB" id="ToxoDB:CSUI_001086"/>